<proteinExistence type="predicted"/>
<sequence length="118" mass="13353">MEEEYVYMLQATQKNEFCSFVIADEMDNESIGDMFSYRVATEKGKSKSAAWELWRPTGFAIMPDGFNGLESNASIVTVAISGSFDDVSEYEAIIQIIRLMSATYLRINRNFGVRQPIV</sequence>
<name>A0AAD9TXQ9_9ROSI</name>
<evidence type="ECO:0000313" key="1">
    <source>
        <dbReference type="EMBL" id="KAK2643690.1"/>
    </source>
</evidence>
<keyword evidence="2" id="KW-1185">Reference proteome</keyword>
<comment type="caution">
    <text evidence="1">The sequence shown here is derived from an EMBL/GenBank/DDBJ whole genome shotgun (WGS) entry which is preliminary data.</text>
</comment>
<gene>
    <name evidence="1" type="ORF">Ddye_018885</name>
</gene>
<reference evidence="1" key="1">
    <citation type="journal article" date="2023" name="Plant J.">
        <title>Genome sequences and population genomics provide insights into the demographic history, inbreeding, and mutation load of two 'living fossil' tree species of Dipteronia.</title>
        <authorList>
            <person name="Feng Y."/>
            <person name="Comes H.P."/>
            <person name="Chen J."/>
            <person name="Zhu S."/>
            <person name="Lu R."/>
            <person name="Zhang X."/>
            <person name="Li P."/>
            <person name="Qiu J."/>
            <person name="Olsen K.M."/>
            <person name="Qiu Y."/>
        </authorList>
    </citation>
    <scope>NUCLEOTIDE SEQUENCE</scope>
    <source>
        <strain evidence="1">KIB01</strain>
    </source>
</reference>
<dbReference type="EMBL" id="JANJYI010000006">
    <property type="protein sequence ID" value="KAK2643690.1"/>
    <property type="molecule type" value="Genomic_DNA"/>
</dbReference>
<evidence type="ECO:0000313" key="2">
    <source>
        <dbReference type="Proteomes" id="UP001280121"/>
    </source>
</evidence>
<dbReference type="AlphaFoldDB" id="A0AAD9TXQ9"/>
<protein>
    <submittedName>
        <fullName evidence="1">Uncharacterized protein</fullName>
    </submittedName>
</protein>
<organism evidence="1 2">
    <name type="scientific">Dipteronia dyeriana</name>
    <dbReference type="NCBI Taxonomy" id="168575"/>
    <lineage>
        <taxon>Eukaryota</taxon>
        <taxon>Viridiplantae</taxon>
        <taxon>Streptophyta</taxon>
        <taxon>Embryophyta</taxon>
        <taxon>Tracheophyta</taxon>
        <taxon>Spermatophyta</taxon>
        <taxon>Magnoliopsida</taxon>
        <taxon>eudicotyledons</taxon>
        <taxon>Gunneridae</taxon>
        <taxon>Pentapetalae</taxon>
        <taxon>rosids</taxon>
        <taxon>malvids</taxon>
        <taxon>Sapindales</taxon>
        <taxon>Sapindaceae</taxon>
        <taxon>Hippocastanoideae</taxon>
        <taxon>Acereae</taxon>
        <taxon>Dipteronia</taxon>
    </lineage>
</organism>
<accession>A0AAD9TXQ9</accession>
<dbReference type="Proteomes" id="UP001280121">
    <property type="component" value="Unassembled WGS sequence"/>
</dbReference>